<dbReference type="Gene3D" id="3.30.1330.40">
    <property type="entry name" value="RutC-like"/>
    <property type="match status" value="1"/>
</dbReference>
<dbReference type="AlphaFoldDB" id="A0AAW6VG44"/>
<name>A0AAW6VG44_9BACT</name>
<dbReference type="Proteomes" id="UP001237501">
    <property type="component" value="Unassembled WGS sequence"/>
</dbReference>
<dbReference type="SUPFAM" id="SSF55298">
    <property type="entry name" value="YjgF-like"/>
    <property type="match status" value="1"/>
</dbReference>
<dbReference type="Pfam" id="PF01042">
    <property type="entry name" value="Ribonuc_L-PSP"/>
    <property type="match status" value="1"/>
</dbReference>
<proteinExistence type="predicted"/>
<dbReference type="PANTHER" id="PTHR47328">
    <property type="match status" value="1"/>
</dbReference>
<protein>
    <submittedName>
        <fullName evidence="1">RidA family protein</fullName>
    </submittedName>
</protein>
<dbReference type="InterPro" id="IPR035709">
    <property type="entry name" value="YoaB-like"/>
</dbReference>
<reference evidence="1" key="1">
    <citation type="journal article" date="2023" name="Antibiotics">
        <title>Genomic Characterization of Antibiotic-Resistant Campylobacterales Isolated from Chilean Poultry Meat.</title>
        <authorList>
            <person name="Concha-Toloza M."/>
            <person name="Lopez-Cantillo M."/>
            <person name="Molina-Mora J.A."/>
            <person name="Collado L."/>
        </authorList>
    </citation>
    <scope>NUCLEOTIDE SEQUENCE</scope>
    <source>
        <strain evidence="1">FR1p153A2</strain>
    </source>
</reference>
<accession>A0AAW6VG44</accession>
<dbReference type="CDD" id="cd06150">
    <property type="entry name" value="YjgF_YER057c_UK114_like_2"/>
    <property type="match status" value="1"/>
</dbReference>
<organism evidence="1 2">
    <name type="scientific">Aliarcobacter butzleri</name>
    <dbReference type="NCBI Taxonomy" id="28197"/>
    <lineage>
        <taxon>Bacteria</taxon>
        <taxon>Pseudomonadati</taxon>
        <taxon>Campylobacterota</taxon>
        <taxon>Epsilonproteobacteria</taxon>
        <taxon>Campylobacterales</taxon>
        <taxon>Arcobacteraceae</taxon>
        <taxon>Aliarcobacter</taxon>
    </lineage>
</organism>
<evidence type="ECO:0000313" key="2">
    <source>
        <dbReference type="Proteomes" id="UP001237501"/>
    </source>
</evidence>
<evidence type="ECO:0000313" key="1">
    <source>
        <dbReference type="EMBL" id="MDK2040966.1"/>
    </source>
</evidence>
<dbReference type="PANTHER" id="PTHR47328:SF1">
    <property type="entry name" value="RUTC FAMILY PROTEIN YOAB"/>
    <property type="match status" value="1"/>
</dbReference>
<dbReference type="InterPro" id="IPR035959">
    <property type="entry name" value="RutC-like_sf"/>
</dbReference>
<comment type="caution">
    <text evidence="1">The sequence shown here is derived from an EMBL/GenBank/DDBJ whole genome shotgun (WGS) entry which is preliminary data.</text>
</comment>
<sequence length="121" mass="13592">MKIHRINPCKRWSDITVFNGIGTFTEIADSNTSADIKGQVKQIFEQAEASLALIDSDKSRVLAVTIYITDFENFDALNEIWDEWFPQDCAPSRACVKAELANPQLLVEMTFTVAAGEKYQS</sequence>
<gene>
    <name evidence="1" type="ORF">PT517_04100</name>
</gene>
<dbReference type="RefSeq" id="WP_152059481.1">
    <property type="nucleotide sequence ID" value="NZ_CABVSN010000001.1"/>
</dbReference>
<dbReference type="EMBL" id="JAQTJK010000003">
    <property type="protein sequence ID" value="MDK2040966.1"/>
    <property type="molecule type" value="Genomic_DNA"/>
</dbReference>
<dbReference type="InterPro" id="IPR006175">
    <property type="entry name" value="YjgF/YER057c/UK114"/>
</dbReference>
<reference evidence="1" key="2">
    <citation type="submission" date="2023-02" db="EMBL/GenBank/DDBJ databases">
        <authorList>
            <person name="Concha-Toloza M."/>
            <person name="Lopez-Cantillo M."/>
            <person name="Molina-Mora J."/>
            <person name="Collado L."/>
        </authorList>
    </citation>
    <scope>NUCLEOTIDE SEQUENCE</scope>
    <source>
        <strain evidence="1">FR1p153A2</strain>
    </source>
</reference>